<evidence type="ECO:0000313" key="2">
    <source>
        <dbReference type="EMBL" id="GII59362.1"/>
    </source>
</evidence>
<keyword evidence="1" id="KW-1133">Transmembrane helix</keyword>
<evidence type="ECO:0000256" key="1">
    <source>
        <dbReference type="SAM" id="Phobius"/>
    </source>
</evidence>
<feature type="transmembrane region" description="Helical" evidence="1">
    <location>
        <begin position="194"/>
        <end position="215"/>
    </location>
</feature>
<dbReference type="EMBL" id="BOOR01000084">
    <property type="protein sequence ID" value="GII59362.1"/>
    <property type="molecule type" value="Genomic_DNA"/>
</dbReference>
<sequence length="220" mass="23346">MIALARFRLAGYARSHRALQPLIALLPLLAILYATPVPAGEELGAMADSAAILIPVFAWAARGLLDTEPDEQRMIAITAIGRRELLSGLLAACIFGLGLAAIGEIALFSRLSGQPSLGVSMAGVALHLFAVLTGVAIGALTSRAILPSPAISSLALIIGYLAILLLSLSTVRWITVPVMSWMKDGHDGVLLDHLPLLSVQSLMWPILGLTAYTWLRRTRP</sequence>
<protein>
    <submittedName>
        <fullName evidence="2">Uncharacterized protein</fullName>
    </submittedName>
</protein>
<keyword evidence="1" id="KW-0472">Membrane</keyword>
<comment type="caution">
    <text evidence="2">The sequence shown here is derived from an EMBL/GenBank/DDBJ whole genome shotgun (WGS) entry which is preliminary data.</text>
</comment>
<reference evidence="2" key="1">
    <citation type="submission" date="2021-01" db="EMBL/GenBank/DDBJ databases">
        <title>Whole genome shotgun sequence of Planotetraspora thailandica NBRC 104271.</title>
        <authorList>
            <person name="Komaki H."/>
            <person name="Tamura T."/>
        </authorList>
    </citation>
    <scope>NUCLEOTIDE SEQUENCE</scope>
    <source>
        <strain evidence="2">NBRC 104271</strain>
    </source>
</reference>
<accession>A0A8J3Y1W8</accession>
<proteinExistence type="predicted"/>
<evidence type="ECO:0000313" key="3">
    <source>
        <dbReference type="Proteomes" id="UP000605992"/>
    </source>
</evidence>
<dbReference type="AlphaFoldDB" id="A0A8J3Y1W8"/>
<dbReference type="Proteomes" id="UP000605992">
    <property type="component" value="Unassembled WGS sequence"/>
</dbReference>
<feature type="transmembrane region" description="Helical" evidence="1">
    <location>
        <begin position="44"/>
        <end position="65"/>
    </location>
</feature>
<feature type="transmembrane region" description="Helical" evidence="1">
    <location>
        <begin position="153"/>
        <end position="174"/>
    </location>
</feature>
<keyword evidence="1" id="KW-0812">Transmembrane</keyword>
<gene>
    <name evidence="2" type="ORF">Pth03_77510</name>
</gene>
<feature type="transmembrane region" description="Helical" evidence="1">
    <location>
        <begin position="85"/>
        <end position="108"/>
    </location>
</feature>
<keyword evidence="3" id="KW-1185">Reference proteome</keyword>
<feature type="transmembrane region" description="Helical" evidence="1">
    <location>
        <begin position="120"/>
        <end position="141"/>
    </location>
</feature>
<dbReference type="RefSeq" id="WP_203949422.1">
    <property type="nucleotide sequence ID" value="NZ_BOOR01000084.1"/>
</dbReference>
<name>A0A8J3Y1W8_9ACTN</name>
<organism evidence="2 3">
    <name type="scientific">Planotetraspora thailandica</name>
    <dbReference type="NCBI Taxonomy" id="487172"/>
    <lineage>
        <taxon>Bacteria</taxon>
        <taxon>Bacillati</taxon>
        <taxon>Actinomycetota</taxon>
        <taxon>Actinomycetes</taxon>
        <taxon>Streptosporangiales</taxon>
        <taxon>Streptosporangiaceae</taxon>
        <taxon>Planotetraspora</taxon>
    </lineage>
</organism>